<gene>
    <name evidence="1" type="ORF">FEF09_06715</name>
</gene>
<dbReference type="EMBL" id="VOHS01000005">
    <property type="protein sequence ID" value="TWW01151.1"/>
    <property type="molecule type" value="Genomic_DNA"/>
</dbReference>
<dbReference type="Gene3D" id="3.90.660.10">
    <property type="match status" value="1"/>
</dbReference>
<evidence type="ECO:0000313" key="1">
    <source>
        <dbReference type="EMBL" id="TWW01151.1"/>
    </source>
</evidence>
<reference evidence="1 2" key="1">
    <citation type="submission" date="2019-08" db="EMBL/GenBank/DDBJ databases">
        <title>Whole genome sequencing of chitin degrading bacteria Chitinophaga pinensis YS16.</title>
        <authorList>
            <person name="Singh R.P."/>
            <person name="Manchanda G."/>
            <person name="Maurya I.K."/>
            <person name="Joshi N.K."/>
            <person name="Srivastava A.K."/>
        </authorList>
    </citation>
    <scope>NUCLEOTIDE SEQUENCE [LARGE SCALE GENOMIC DNA]</scope>
    <source>
        <strain evidence="1 2">YS-16</strain>
    </source>
</reference>
<dbReference type="OrthoDB" id="3972913at2"/>
<dbReference type="SUPFAM" id="SSF51905">
    <property type="entry name" value="FAD/NAD(P)-binding domain"/>
    <property type="match status" value="1"/>
</dbReference>
<dbReference type="AlphaFoldDB" id="A0A5C6LV72"/>
<organism evidence="1 2">
    <name type="scientific">Chitinophaga pinensis</name>
    <dbReference type="NCBI Taxonomy" id="79329"/>
    <lineage>
        <taxon>Bacteria</taxon>
        <taxon>Pseudomonadati</taxon>
        <taxon>Bacteroidota</taxon>
        <taxon>Chitinophagia</taxon>
        <taxon>Chitinophagales</taxon>
        <taxon>Chitinophagaceae</taxon>
        <taxon>Chitinophaga</taxon>
    </lineage>
</organism>
<dbReference type="InterPro" id="IPR036188">
    <property type="entry name" value="FAD/NAD-bd_sf"/>
</dbReference>
<accession>A0A5C6LV72</accession>
<comment type="caution">
    <text evidence="1">The sequence shown here is derived from an EMBL/GenBank/DDBJ whole genome shotgun (WGS) entry which is preliminary data.</text>
</comment>
<protein>
    <submittedName>
        <fullName evidence="1">FAD-dependent oxidoreductase</fullName>
    </submittedName>
</protein>
<sequence length="686" mass="76999">MAKTYSIFGAGAAGLYTAWRLLNGKVRDTGAKAKQLTAGDTLDLIDFGHYAFNDKNKGTREPGARVCTWHYKNDPDNSYLEVGGMRYSYWNGDNDGKAGGHRLVTTVIKKLGLDKYAVPFNESTNPLYYLRTKNMYLNQISSNNPAPYNVDNYGAAASPDTGFNIVENLAVTAHSGPQTRAEWCNFYANGVIKVNMPDSSAFKKGDKLSDIGYWNLMFDQLGTEGFNYTSDGNGYSSNVINWNSAVAFQANNEFTPGTEYKTLTKGYSYMFTALFNAIEDLAKEKGVKLNYKHNTRLHSILQIGNKIRYTTASRENPNKKNGTFETDAAWMAMSRAPIEKVAQATRYEDLEGAVDVLNTSKVQLYLESAILQPSYKIGMFFHEPWWADNAKTPPTYPAQINGYEITQDVIEQLRKAGFPEQYLTDIKKDTNIFETPFASTDTFVKTVELAINERLTVEQEKQLLLAAHRNTIGPSVTDMPIRQVVYFGDNALNKEAKKVYGLLAAYDDEMYASFWKELELGPDRQRVIPFSEDYQTLDGPREPSKAMVKMLRAQLAAVHFGPQSDYTFVPEPLETRFMDWSLPPFNAGYHAWAAHYDVCDVQQKIRKPSSLNPGQDANIFIVGEAYSNDQAWVEGAYCTAESVLNDFFGIEPLIDDAEYPFICPCGKPEKEKEKKSSKNVEAAEIA</sequence>
<evidence type="ECO:0000313" key="2">
    <source>
        <dbReference type="Proteomes" id="UP000318815"/>
    </source>
</evidence>
<dbReference type="Proteomes" id="UP000318815">
    <property type="component" value="Unassembled WGS sequence"/>
</dbReference>
<dbReference type="RefSeq" id="WP_146304409.1">
    <property type="nucleotide sequence ID" value="NZ_VOHS01000005.1"/>
</dbReference>
<keyword evidence="2" id="KW-1185">Reference proteome</keyword>
<name>A0A5C6LV72_9BACT</name>
<proteinExistence type="predicted"/>